<dbReference type="Gene3D" id="2.60.120.200">
    <property type="match status" value="1"/>
</dbReference>
<name>A0A7S3PPA0_9STRA</name>
<keyword evidence="3" id="KW-0732">Signal</keyword>
<evidence type="ECO:0000256" key="4">
    <source>
        <dbReference type="ARBA" id="ARBA00022989"/>
    </source>
</evidence>
<dbReference type="GO" id="GO:0000139">
    <property type="term" value="C:Golgi membrane"/>
    <property type="evidence" value="ECO:0007669"/>
    <property type="project" value="TreeGrafter"/>
</dbReference>
<evidence type="ECO:0000256" key="7">
    <source>
        <dbReference type="SAM" id="MobiDB-lite"/>
    </source>
</evidence>
<sequence>MLVVGGFGSPEERFDDENDGDNVPPRRNQEVKDVFASHSFKPPFLGFGGGTGKRIVSNTWKAGGSTTIKENFVRLTPDRQSKQGWIFNDDPIEFEEFSLMLRFRISGQGKSLYGDGMGFWVQQKPEDRFEGGPLLGSTDKFYGFGILFDTFRNVESGHIHKDISLVQSDGKVIDLSSPRKGCSAKYRYWEGTDSFSADMHSRAKITLRNNIISVMVDKKANGHWDKCFTANLETDSGAYPPLNAGWIEGKHVHFGMSASTGALADNHDVLELLVTKPDMLDTEVQKQIEAESQLSVDVNLNADMNVHDVAQNVIKLAEEAKQMELQLKKFKADLEHKLESLGDNLQATISKLKEAEGESEHRIDVLEAKSKEIVDNSIKQRVVEIEGRMSGSIESRLDSLERRINAKVESVRYEGGSWKWPFIFFALLVAGALAYNYRSIRHINRMDKFL</sequence>
<feature type="transmembrane region" description="Helical" evidence="8">
    <location>
        <begin position="418"/>
        <end position="437"/>
    </location>
</feature>
<evidence type="ECO:0000256" key="8">
    <source>
        <dbReference type="SAM" id="Phobius"/>
    </source>
</evidence>
<evidence type="ECO:0000256" key="5">
    <source>
        <dbReference type="ARBA" id="ARBA00023136"/>
    </source>
</evidence>
<dbReference type="Pfam" id="PF03388">
    <property type="entry name" value="Lectin_leg-like"/>
    <property type="match status" value="1"/>
</dbReference>
<dbReference type="InterPro" id="IPR051136">
    <property type="entry name" value="Intracellular_Lectin-GPT"/>
</dbReference>
<evidence type="ECO:0000313" key="10">
    <source>
        <dbReference type="EMBL" id="CAE0446075.1"/>
    </source>
</evidence>
<keyword evidence="6" id="KW-0175">Coiled coil</keyword>
<dbReference type="PANTHER" id="PTHR12223:SF28">
    <property type="entry name" value="LECTIN, MANNOSE BINDING 1 LIKE"/>
    <property type="match status" value="1"/>
</dbReference>
<dbReference type="GO" id="GO:0005789">
    <property type="term" value="C:endoplasmic reticulum membrane"/>
    <property type="evidence" value="ECO:0007669"/>
    <property type="project" value="TreeGrafter"/>
</dbReference>
<gene>
    <name evidence="10" type="ORF">ASTO00021_LOCUS16082</name>
</gene>
<dbReference type="AlphaFoldDB" id="A0A7S3PPA0"/>
<organism evidence="10">
    <name type="scientific">Aplanochytrium stocchinoi</name>
    <dbReference type="NCBI Taxonomy" id="215587"/>
    <lineage>
        <taxon>Eukaryota</taxon>
        <taxon>Sar</taxon>
        <taxon>Stramenopiles</taxon>
        <taxon>Bigyra</taxon>
        <taxon>Labyrinthulomycetes</taxon>
        <taxon>Thraustochytrida</taxon>
        <taxon>Thraustochytriidae</taxon>
        <taxon>Aplanochytrium</taxon>
    </lineage>
</organism>
<dbReference type="EMBL" id="HBIN01021005">
    <property type="protein sequence ID" value="CAE0446075.1"/>
    <property type="molecule type" value="Transcribed_RNA"/>
</dbReference>
<feature type="coiled-coil region" evidence="6">
    <location>
        <begin position="313"/>
        <end position="358"/>
    </location>
</feature>
<evidence type="ECO:0000256" key="1">
    <source>
        <dbReference type="ARBA" id="ARBA00004479"/>
    </source>
</evidence>
<dbReference type="SUPFAM" id="SSF49899">
    <property type="entry name" value="Concanavalin A-like lectins/glucanases"/>
    <property type="match status" value="1"/>
</dbReference>
<evidence type="ECO:0000256" key="2">
    <source>
        <dbReference type="ARBA" id="ARBA00022692"/>
    </source>
</evidence>
<dbReference type="PANTHER" id="PTHR12223">
    <property type="entry name" value="VESICULAR MANNOSE-BINDING LECTIN"/>
    <property type="match status" value="1"/>
</dbReference>
<dbReference type="GO" id="GO:0030134">
    <property type="term" value="C:COPII-coated ER to Golgi transport vesicle"/>
    <property type="evidence" value="ECO:0007669"/>
    <property type="project" value="TreeGrafter"/>
</dbReference>
<keyword evidence="5 8" id="KW-0472">Membrane</keyword>
<protein>
    <recommendedName>
        <fullName evidence="9">L-type lectin-like domain-containing protein</fullName>
    </recommendedName>
</protein>
<evidence type="ECO:0000256" key="6">
    <source>
        <dbReference type="SAM" id="Coils"/>
    </source>
</evidence>
<dbReference type="PROSITE" id="PS51328">
    <property type="entry name" value="L_LECTIN_LIKE"/>
    <property type="match status" value="1"/>
</dbReference>
<keyword evidence="4 8" id="KW-1133">Transmembrane helix</keyword>
<dbReference type="InterPro" id="IPR005052">
    <property type="entry name" value="Lectin_leg"/>
</dbReference>
<dbReference type="InterPro" id="IPR013320">
    <property type="entry name" value="ConA-like_dom_sf"/>
</dbReference>
<reference evidence="10" key="1">
    <citation type="submission" date="2021-01" db="EMBL/GenBank/DDBJ databases">
        <authorList>
            <person name="Corre E."/>
            <person name="Pelletier E."/>
            <person name="Niang G."/>
            <person name="Scheremetjew M."/>
            <person name="Finn R."/>
            <person name="Kale V."/>
            <person name="Holt S."/>
            <person name="Cochrane G."/>
            <person name="Meng A."/>
            <person name="Brown T."/>
            <person name="Cohen L."/>
        </authorList>
    </citation>
    <scope>NUCLEOTIDE SEQUENCE</scope>
    <source>
        <strain evidence="10">GSBS06</strain>
    </source>
</reference>
<evidence type="ECO:0000256" key="3">
    <source>
        <dbReference type="ARBA" id="ARBA00022729"/>
    </source>
</evidence>
<comment type="subcellular location">
    <subcellularLocation>
        <location evidence="1">Membrane</location>
        <topology evidence="1">Single-pass type I membrane protein</topology>
    </subcellularLocation>
</comment>
<dbReference type="GO" id="GO:0006888">
    <property type="term" value="P:endoplasmic reticulum to Golgi vesicle-mediated transport"/>
    <property type="evidence" value="ECO:0007669"/>
    <property type="project" value="TreeGrafter"/>
</dbReference>
<accession>A0A7S3PPA0</accession>
<keyword evidence="2 8" id="KW-0812">Transmembrane</keyword>
<evidence type="ECO:0000259" key="9">
    <source>
        <dbReference type="PROSITE" id="PS51328"/>
    </source>
</evidence>
<dbReference type="GO" id="GO:0005537">
    <property type="term" value="F:D-mannose binding"/>
    <property type="evidence" value="ECO:0007669"/>
    <property type="project" value="TreeGrafter"/>
</dbReference>
<proteinExistence type="predicted"/>
<feature type="domain" description="L-type lectin-like" evidence="9">
    <location>
        <begin position="32"/>
        <end position="277"/>
    </location>
</feature>
<feature type="region of interest" description="Disordered" evidence="7">
    <location>
        <begin position="1"/>
        <end position="27"/>
    </location>
</feature>
<dbReference type="GO" id="GO:0005793">
    <property type="term" value="C:endoplasmic reticulum-Golgi intermediate compartment"/>
    <property type="evidence" value="ECO:0007669"/>
    <property type="project" value="TreeGrafter"/>
</dbReference>